<gene>
    <name evidence="1" type="ORF">CLV67_122173</name>
</gene>
<dbReference type="Pfam" id="PF01177">
    <property type="entry name" value="Asp_Glu_race"/>
    <property type="match status" value="1"/>
</dbReference>
<organism evidence="1 2">
    <name type="scientific">Actinoplanes italicus</name>
    <dbReference type="NCBI Taxonomy" id="113567"/>
    <lineage>
        <taxon>Bacteria</taxon>
        <taxon>Bacillati</taxon>
        <taxon>Actinomycetota</taxon>
        <taxon>Actinomycetes</taxon>
        <taxon>Micromonosporales</taxon>
        <taxon>Micromonosporaceae</taxon>
        <taxon>Actinoplanes</taxon>
    </lineage>
</organism>
<dbReference type="RefSeq" id="WP_106328218.1">
    <property type="nucleotide sequence ID" value="NZ_BOMO01000022.1"/>
</dbReference>
<dbReference type="EMBL" id="PVMZ01000022">
    <property type="protein sequence ID" value="PRX15933.1"/>
    <property type="molecule type" value="Genomic_DNA"/>
</dbReference>
<keyword evidence="2" id="KW-1185">Reference proteome</keyword>
<evidence type="ECO:0008006" key="3">
    <source>
        <dbReference type="Google" id="ProtNLM"/>
    </source>
</evidence>
<dbReference type="Proteomes" id="UP000239415">
    <property type="component" value="Unassembled WGS sequence"/>
</dbReference>
<comment type="caution">
    <text evidence="1">The sequence shown here is derived from an EMBL/GenBank/DDBJ whole genome shotgun (WGS) entry which is preliminary data.</text>
</comment>
<evidence type="ECO:0000313" key="2">
    <source>
        <dbReference type="Proteomes" id="UP000239415"/>
    </source>
</evidence>
<evidence type="ECO:0000313" key="1">
    <source>
        <dbReference type="EMBL" id="PRX15933.1"/>
    </source>
</evidence>
<accession>A0A2T0JZM3</accession>
<dbReference type="InterPro" id="IPR015942">
    <property type="entry name" value="Asp/Glu/hydantoin_racemase"/>
</dbReference>
<name>A0A2T0JZM3_9ACTN</name>
<proteinExistence type="predicted"/>
<dbReference type="AlphaFoldDB" id="A0A2T0JZM3"/>
<protein>
    <recommendedName>
        <fullName evidence="3">Asp/Glu/hydantoin racemase</fullName>
    </recommendedName>
</protein>
<reference evidence="1 2" key="1">
    <citation type="submission" date="2018-03" db="EMBL/GenBank/DDBJ databases">
        <title>Genomic Encyclopedia of Archaeal and Bacterial Type Strains, Phase II (KMG-II): from individual species to whole genera.</title>
        <authorList>
            <person name="Goeker M."/>
        </authorList>
    </citation>
    <scope>NUCLEOTIDE SEQUENCE [LARGE SCALE GENOMIC DNA]</scope>
    <source>
        <strain evidence="1 2">DSM 43146</strain>
    </source>
</reference>
<dbReference type="OrthoDB" id="3531441at2"/>
<sequence>MGNTPPVVALIHATPASVAPAHAAFAADFADARLWNLLDDHLISEAEAAGGLTADLHQRMHTLLRYAVNGGADAILLTCSMYGPAARDFAPDATIPVLASDQALFDEVDRLAAQRITVLGPVRTGVDDTVARLREHLSTDPAITGSVIDGARAATTARDHQALERAVVDATLSAQAGADLILLGQFSISPAQPAAQRAVTVPVLSPPQLAAQRLRRHFTGATA</sequence>
<dbReference type="GO" id="GO:0047661">
    <property type="term" value="F:amino-acid racemase activity"/>
    <property type="evidence" value="ECO:0007669"/>
    <property type="project" value="InterPro"/>
</dbReference>